<dbReference type="PROSITE" id="PS00116">
    <property type="entry name" value="DNA_POLYMERASE_B"/>
    <property type="match status" value="1"/>
</dbReference>
<dbReference type="InterPro" id="IPR043502">
    <property type="entry name" value="DNA/RNA_pol_sf"/>
</dbReference>
<dbReference type="Pfam" id="PF03104">
    <property type="entry name" value="DNA_pol_B_exo1"/>
    <property type="match status" value="1"/>
</dbReference>
<feature type="domain" description="DNA-directed DNA polymerase family B exonuclease" evidence="9">
    <location>
        <begin position="243"/>
        <end position="350"/>
    </location>
</feature>
<dbReference type="CDD" id="cd00145">
    <property type="entry name" value="POLBc"/>
    <property type="match status" value="1"/>
</dbReference>
<dbReference type="Gene3D" id="1.10.287.690">
    <property type="entry name" value="Helix hairpin bin"/>
    <property type="match status" value="1"/>
</dbReference>
<accession>A0A075GUW8</accession>
<evidence type="ECO:0000256" key="6">
    <source>
        <dbReference type="ARBA" id="ARBA00049244"/>
    </source>
</evidence>
<dbReference type="InterPro" id="IPR012337">
    <property type="entry name" value="RNaseH-like_sf"/>
</dbReference>
<comment type="catalytic activity">
    <reaction evidence="6 7">
        <text>DNA(n) + a 2'-deoxyribonucleoside 5'-triphosphate = DNA(n+1) + diphosphate</text>
        <dbReference type="Rhea" id="RHEA:22508"/>
        <dbReference type="Rhea" id="RHEA-COMP:17339"/>
        <dbReference type="Rhea" id="RHEA-COMP:17340"/>
        <dbReference type="ChEBI" id="CHEBI:33019"/>
        <dbReference type="ChEBI" id="CHEBI:61560"/>
        <dbReference type="ChEBI" id="CHEBI:173112"/>
        <dbReference type="EC" id="2.7.7.7"/>
    </reaction>
</comment>
<gene>
    <name evidence="10" type="primary">DPA</name>
    <name evidence="10" type="synonym">polB1</name>
</gene>
<evidence type="ECO:0000256" key="7">
    <source>
        <dbReference type="RuleBase" id="RU000442"/>
    </source>
</evidence>
<evidence type="ECO:0000259" key="8">
    <source>
        <dbReference type="Pfam" id="PF00136"/>
    </source>
</evidence>
<dbReference type="GO" id="GO:0006261">
    <property type="term" value="P:DNA-templated DNA replication"/>
    <property type="evidence" value="ECO:0007669"/>
    <property type="project" value="TreeGrafter"/>
</dbReference>
<dbReference type="EC" id="2.7.7.7" evidence="7"/>
<evidence type="ECO:0000256" key="5">
    <source>
        <dbReference type="ARBA" id="ARBA00023125"/>
    </source>
</evidence>
<dbReference type="Gene3D" id="3.90.1600.10">
    <property type="entry name" value="Palm domain of DNA polymerase"/>
    <property type="match status" value="1"/>
</dbReference>
<feature type="domain" description="DNA-directed DNA polymerase family B multifunctional" evidence="8">
    <location>
        <begin position="421"/>
        <end position="768"/>
    </location>
</feature>
<keyword evidence="5 7" id="KW-0238">DNA-binding</keyword>
<dbReference type="PANTHER" id="PTHR10322">
    <property type="entry name" value="DNA POLYMERASE CATALYTIC SUBUNIT"/>
    <property type="match status" value="1"/>
</dbReference>
<dbReference type="InterPro" id="IPR042087">
    <property type="entry name" value="DNA_pol_B_thumb"/>
</dbReference>
<dbReference type="SMART" id="SM00486">
    <property type="entry name" value="POLBc"/>
    <property type="match status" value="1"/>
</dbReference>
<keyword evidence="2 7" id="KW-0808">Transferase</keyword>
<dbReference type="InterPro" id="IPR006172">
    <property type="entry name" value="DNA-dir_DNA_pol_B"/>
</dbReference>
<keyword evidence="7" id="KW-0235">DNA replication</keyword>
<dbReference type="GO" id="GO:0003677">
    <property type="term" value="F:DNA binding"/>
    <property type="evidence" value="ECO:0007669"/>
    <property type="project" value="UniProtKB-KW"/>
</dbReference>
<evidence type="ECO:0000256" key="4">
    <source>
        <dbReference type="ARBA" id="ARBA00022932"/>
    </source>
</evidence>
<dbReference type="SUPFAM" id="SSF53098">
    <property type="entry name" value="Ribonuclease H-like"/>
    <property type="match status" value="1"/>
</dbReference>
<comment type="similarity">
    <text evidence="1 7">Belongs to the DNA polymerase type-B family.</text>
</comment>
<dbReference type="AlphaFoldDB" id="A0A075GUW8"/>
<evidence type="ECO:0000256" key="2">
    <source>
        <dbReference type="ARBA" id="ARBA00022679"/>
    </source>
</evidence>
<reference evidence="10" key="1">
    <citation type="journal article" date="2014" name="Genome Biol. Evol.">
        <title>Pangenome evidence for extensive interdomain horizontal transfer affecting lineage core and shell genes in uncultured planktonic thaumarchaeota and euryarchaeota.</title>
        <authorList>
            <person name="Deschamps P."/>
            <person name="Zivanovic Y."/>
            <person name="Moreira D."/>
            <person name="Rodriguez-Valera F."/>
            <person name="Lopez-Garcia P."/>
        </authorList>
    </citation>
    <scope>NUCLEOTIDE SEQUENCE</scope>
</reference>
<dbReference type="SUPFAM" id="SSF56672">
    <property type="entry name" value="DNA/RNA polymerases"/>
    <property type="match status" value="1"/>
</dbReference>
<dbReference type="Gene3D" id="3.30.420.10">
    <property type="entry name" value="Ribonuclease H-like superfamily/Ribonuclease H"/>
    <property type="match status" value="1"/>
</dbReference>
<dbReference type="InterPro" id="IPR050240">
    <property type="entry name" value="DNA_pol_type-B"/>
</dbReference>
<dbReference type="EMBL" id="KF900744">
    <property type="protein sequence ID" value="AIF05568.1"/>
    <property type="molecule type" value="Genomic_DNA"/>
</dbReference>
<dbReference type="Gene3D" id="3.30.342.10">
    <property type="entry name" value="DNA Polymerase, chain B, domain 1"/>
    <property type="match status" value="1"/>
</dbReference>
<dbReference type="PANTHER" id="PTHR10322:SF23">
    <property type="entry name" value="DNA POLYMERASE DELTA CATALYTIC SUBUNIT"/>
    <property type="match status" value="1"/>
</dbReference>
<dbReference type="InterPro" id="IPR036397">
    <property type="entry name" value="RNaseH_sf"/>
</dbReference>
<dbReference type="PRINTS" id="PR00106">
    <property type="entry name" value="DNAPOLB"/>
</dbReference>
<organism evidence="10">
    <name type="scientific">uncultured marine group II/III euryarchaeote KM3_185_F04</name>
    <dbReference type="NCBI Taxonomy" id="1457949"/>
    <lineage>
        <taxon>Archaea</taxon>
        <taxon>Methanobacteriati</taxon>
        <taxon>Methanobacteriota</taxon>
        <taxon>environmental samples</taxon>
    </lineage>
</organism>
<name>A0A075GUW8_9EURY</name>
<keyword evidence="3 7" id="KW-0548">Nucleotidyltransferase</keyword>
<dbReference type="Pfam" id="PF00136">
    <property type="entry name" value="DNA_pol_B"/>
    <property type="match status" value="1"/>
</dbReference>
<sequence>MQWEEEMCIISGSYRSGEGKPPRTTVELWCRARSGHSVTLLVNGLRPYVVIALPGKPRPASEANSALDYLRSRDWAVNVSPIGDKWTQDGIKPHWKVEVPQPWMITSGPNIRKILKESWEVSSADILFERRLLLDYDLGPHISACGEVLWAGERAPIEVRDDDTGDRTVAAGRIAEAGGSGLYPTDMVVSCTLEDLAKVDPFRTPFVSFSFDLETSIQSNRILCAAAIIDRGGERSEHTFQGDEGDIMEGLTSLVHSEDPDIITGYNIDNFDLPRMEERADVLAGRSKMEATTLFGWGRVPMLQSEAKPRRLFPSRRQNRVWDIAGRIPLDAWWQARQTLRPQRESLSYVSKLLWPEDEDKHKLDIDASQMDREWAERPEEVLEYCVRDTILPLDILDRLQSVARKEALASVSLTTVETASTGTTSQWIDSLVIRLADRSDVAVPTTISGPRRRDQIAGGYVHEVDAGISPWVVVLDFKSMYPSIMIANNICSTTLVRDDTTDDSYSVSPTTQTRYLSKENRVGLVPHLLEQLMQSRDRHKAALAEARAAGDEAEAFLQDQLQYAVKILMNSFYGVFASSFYRFTHPDLGASITEWARHNIRGIIAQVEEDGHEVVYSDTDSIFVRSPVDKQAPIKRPEDEDESLSEWEGAKRDALQFGERLADRFTREGAELEFETALSAFFSHGAKKRYVGRVVWPREEMLIRGYEVRRTDSFALLTRTMTDMFEMILDGEEWAAVEMTKSVIDDVKARRTDVADLVISRSCKGTLRRDGSVDFTKVYDNPDGLPYVRAAKERIRRGLPFTPGMKVGYIVTNAKMSPMTVEPWLVDEIGEKAPKYDPDYYARRLAKSLGRITEAFGWSETELLSGSRQQSIFDF</sequence>
<dbReference type="InterPro" id="IPR017964">
    <property type="entry name" value="DNA-dir_DNA_pol_B_CS"/>
</dbReference>
<keyword evidence="4 7" id="KW-0239">DNA-directed DNA polymerase</keyword>
<evidence type="ECO:0000259" key="9">
    <source>
        <dbReference type="Pfam" id="PF03104"/>
    </source>
</evidence>
<evidence type="ECO:0000256" key="3">
    <source>
        <dbReference type="ARBA" id="ARBA00022695"/>
    </source>
</evidence>
<evidence type="ECO:0000313" key="10">
    <source>
        <dbReference type="EMBL" id="AIF05568.1"/>
    </source>
</evidence>
<dbReference type="Gene3D" id="1.10.132.60">
    <property type="entry name" value="DNA polymerase family B, C-terminal domain"/>
    <property type="match status" value="1"/>
</dbReference>
<dbReference type="GO" id="GO:0003887">
    <property type="term" value="F:DNA-directed DNA polymerase activity"/>
    <property type="evidence" value="ECO:0007669"/>
    <property type="project" value="UniProtKB-KW"/>
</dbReference>
<protein>
    <recommendedName>
        <fullName evidence="7">DNA polymerase</fullName>
        <ecNumber evidence="7">2.7.7.7</ecNumber>
    </recommendedName>
</protein>
<evidence type="ECO:0000256" key="1">
    <source>
        <dbReference type="ARBA" id="ARBA00005755"/>
    </source>
</evidence>
<dbReference type="InterPro" id="IPR006134">
    <property type="entry name" value="DNA-dir_DNA_pol_B_multi_dom"/>
</dbReference>
<dbReference type="InterPro" id="IPR023211">
    <property type="entry name" value="DNA_pol_palm_dom_sf"/>
</dbReference>
<proteinExistence type="inferred from homology"/>
<dbReference type="InterPro" id="IPR006133">
    <property type="entry name" value="DNA-dir_DNA_pol_B_exonuc"/>
</dbReference>
<dbReference type="GO" id="GO:0000166">
    <property type="term" value="F:nucleotide binding"/>
    <property type="evidence" value="ECO:0007669"/>
    <property type="project" value="InterPro"/>
</dbReference>